<keyword evidence="1" id="KW-0175">Coiled coil</keyword>
<evidence type="ECO:0000256" key="1">
    <source>
        <dbReference type="SAM" id="Coils"/>
    </source>
</evidence>
<organism evidence="4 5">
    <name type="scientific">Tetrahymena thermophila (strain SB210)</name>
    <dbReference type="NCBI Taxonomy" id="312017"/>
    <lineage>
        <taxon>Eukaryota</taxon>
        <taxon>Sar</taxon>
        <taxon>Alveolata</taxon>
        <taxon>Ciliophora</taxon>
        <taxon>Intramacronucleata</taxon>
        <taxon>Oligohymenophorea</taxon>
        <taxon>Hymenostomatida</taxon>
        <taxon>Tetrahymenina</taxon>
        <taxon>Tetrahymenidae</taxon>
        <taxon>Tetrahymena</taxon>
    </lineage>
</organism>
<feature type="region of interest" description="Disordered" evidence="2">
    <location>
        <begin position="597"/>
        <end position="632"/>
    </location>
</feature>
<reference evidence="5" key="1">
    <citation type="journal article" date="2006" name="PLoS Biol.">
        <title>Macronuclear genome sequence of the ciliate Tetrahymena thermophila, a model eukaryote.</title>
        <authorList>
            <person name="Eisen J.A."/>
            <person name="Coyne R.S."/>
            <person name="Wu M."/>
            <person name="Wu D."/>
            <person name="Thiagarajan M."/>
            <person name="Wortman J.R."/>
            <person name="Badger J.H."/>
            <person name="Ren Q."/>
            <person name="Amedeo P."/>
            <person name="Jones K.M."/>
            <person name="Tallon L.J."/>
            <person name="Delcher A.L."/>
            <person name="Salzberg S.L."/>
            <person name="Silva J.C."/>
            <person name="Haas B.J."/>
            <person name="Majoros W.H."/>
            <person name="Farzad M."/>
            <person name="Carlton J.M."/>
            <person name="Smith R.K. Jr."/>
            <person name="Garg J."/>
            <person name="Pearlman R.E."/>
            <person name="Karrer K.M."/>
            <person name="Sun L."/>
            <person name="Manning G."/>
            <person name="Elde N.C."/>
            <person name="Turkewitz A.P."/>
            <person name="Asai D.J."/>
            <person name="Wilkes D.E."/>
            <person name="Wang Y."/>
            <person name="Cai H."/>
            <person name="Collins K."/>
            <person name="Stewart B.A."/>
            <person name="Lee S.R."/>
            <person name="Wilamowska K."/>
            <person name="Weinberg Z."/>
            <person name="Ruzzo W.L."/>
            <person name="Wloga D."/>
            <person name="Gaertig J."/>
            <person name="Frankel J."/>
            <person name="Tsao C.-C."/>
            <person name="Gorovsky M.A."/>
            <person name="Keeling P.J."/>
            <person name="Waller R.F."/>
            <person name="Patron N.J."/>
            <person name="Cherry J.M."/>
            <person name="Stover N.A."/>
            <person name="Krieger C.J."/>
            <person name="del Toro C."/>
            <person name="Ryder H.F."/>
            <person name="Williamson S.C."/>
            <person name="Barbeau R.A."/>
            <person name="Hamilton E.P."/>
            <person name="Orias E."/>
        </authorList>
    </citation>
    <scope>NUCLEOTIDE SEQUENCE [LARGE SCALE GENOMIC DNA]</scope>
    <source>
        <strain evidence="5">SB210</strain>
    </source>
</reference>
<accession>I7MIW6</accession>
<feature type="region of interest" description="Disordered" evidence="2">
    <location>
        <begin position="748"/>
        <end position="782"/>
    </location>
</feature>
<dbReference type="RefSeq" id="XP_001025054.1">
    <property type="nucleotide sequence ID" value="XM_001025054.1"/>
</dbReference>
<evidence type="ECO:0000256" key="2">
    <source>
        <dbReference type="SAM" id="MobiDB-lite"/>
    </source>
</evidence>
<dbReference type="Gene3D" id="2.60.120.10">
    <property type="entry name" value="Jelly Rolls"/>
    <property type="match status" value="2"/>
</dbReference>
<dbReference type="InterPro" id="IPR000595">
    <property type="entry name" value="cNMP-bd_dom"/>
</dbReference>
<name>I7MIW6_TETTS</name>
<dbReference type="EMBL" id="GG662441">
    <property type="protein sequence ID" value="EAS04809.1"/>
    <property type="molecule type" value="Genomic_DNA"/>
</dbReference>
<dbReference type="Proteomes" id="UP000009168">
    <property type="component" value="Unassembled WGS sequence"/>
</dbReference>
<dbReference type="HOGENOM" id="CLU_347011_0_0_1"/>
<feature type="domain" description="Cyclic nucleotide-binding" evidence="3">
    <location>
        <begin position="249"/>
        <end position="291"/>
    </location>
</feature>
<feature type="compositionally biased region" description="Low complexity" evidence="2">
    <location>
        <begin position="606"/>
        <end position="617"/>
    </location>
</feature>
<gene>
    <name evidence="4" type="ORF">TTHERM_00467580</name>
</gene>
<dbReference type="KEGG" id="tet:TTHERM_00467580"/>
<dbReference type="AlphaFoldDB" id="I7MIW6"/>
<protein>
    <submittedName>
        <fullName evidence="4">Cyclic nucleotide-binding domain protein</fullName>
    </submittedName>
</protein>
<dbReference type="GeneID" id="7826167"/>
<keyword evidence="5" id="KW-1185">Reference proteome</keyword>
<evidence type="ECO:0000313" key="5">
    <source>
        <dbReference type="Proteomes" id="UP000009168"/>
    </source>
</evidence>
<dbReference type="PROSITE" id="PS50042">
    <property type="entry name" value="CNMP_BINDING_3"/>
    <property type="match status" value="1"/>
</dbReference>
<dbReference type="SUPFAM" id="SSF51206">
    <property type="entry name" value="cAMP-binding domain-like"/>
    <property type="match status" value="2"/>
</dbReference>
<proteinExistence type="predicted"/>
<evidence type="ECO:0000313" key="4">
    <source>
        <dbReference type="EMBL" id="EAS04809.1"/>
    </source>
</evidence>
<feature type="coiled-coil region" evidence="1">
    <location>
        <begin position="157"/>
        <end position="184"/>
    </location>
</feature>
<dbReference type="InParanoid" id="I7MIW6"/>
<evidence type="ECO:0000259" key="3">
    <source>
        <dbReference type="PROSITE" id="PS50042"/>
    </source>
</evidence>
<sequence length="814" mass="93526">MSTQIFSSAQTILRGLKNLHIITEGEQKIFSDLLLRLDQFKDIYLLRKYNTLLYRFIDQLQIEEFKPQQFIYQDGKHNGIKYFLIGGEVVYTRQNEQLNQITSKQILYQKLEEKSQINASENKKRAFQLIQDMKINKTKPIRELYLGEQFGSREDYNNHLVFKARRLEQEYQKLKESLDFNQSLSVQALSDCIVVSISQEKYDLMFQPFILKLKTLIQALSQSLMNIKISEQEMYETEYFAHYYDENVYQQREILIQQGMPTDYLYFVKSGQVQIQKSITELYRYGSGQYILCKNFLNSKSYEHNVQILDPETIVTRIQRYFLYLMLNLKSLSNKPISSVQKQTIVSLYQSNSNSGTKQSIPSPLTQASLTSNSQISMFRQSHTILDCSSILSSYHSQREINTPISLQQNNYISSIQNTPSSSNLQKQTTLCNSIILSKKMSQSSGSNNNNNTVNGSFGLLNSQNQGNLTQIENQDKALKTARPLSSNKRRIIIPTKSKIYQNFQRSISANLRKRQENKLIQETIEQSKQVLGDQDTTKRFSLESEQVEIAVLKQPMNATTSSLVKQPKLNGLKRTFTVSFLDNDNEEEDNKINTSTLYHSEKIGSVQSQSQSQRSSVTHKEDSQISTRHSSKKSTAIYIKPKILNAFDIFSDTPINSNTPLGSLTQSANLNDHPNTIHHSKFNIYNNQNRLSKNSSTPKLSYIKIQADQAKDQLNINKAPLSCRMLSPPNIKSSHYFINKNSKNKSLYNSNSSNNNNNNSNNIFNNTSNSSNNSNNSFPNKNLTSIKSLPLKKSNFVQYIFDNSHNNNSNFKI</sequence>
<dbReference type="InterPro" id="IPR014710">
    <property type="entry name" value="RmlC-like_jellyroll"/>
</dbReference>
<dbReference type="InterPro" id="IPR018490">
    <property type="entry name" value="cNMP-bd_dom_sf"/>
</dbReference>